<gene>
    <name evidence="6" type="ORF">BJP25_11625</name>
</gene>
<evidence type="ECO:0000256" key="5">
    <source>
        <dbReference type="SAM" id="SignalP"/>
    </source>
</evidence>
<dbReference type="GO" id="GO:0004553">
    <property type="term" value="F:hydrolase activity, hydrolyzing O-glycosyl compounds"/>
    <property type="evidence" value="ECO:0007669"/>
    <property type="project" value="InterPro"/>
</dbReference>
<feature type="region of interest" description="Disordered" evidence="4">
    <location>
        <begin position="209"/>
        <end position="236"/>
    </location>
</feature>
<dbReference type="PROSITE" id="PS51257">
    <property type="entry name" value="PROKAR_LIPOPROTEIN"/>
    <property type="match status" value="1"/>
</dbReference>
<accession>A0A1Q9LQX4</accession>
<feature type="chain" id="PRO_5039464090" description="Glycoside hydrolase" evidence="5">
    <location>
        <begin position="22"/>
        <end position="344"/>
    </location>
</feature>
<evidence type="ECO:0000256" key="2">
    <source>
        <dbReference type="ARBA" id="ARBA00022801"/>
    </source>
</evidence>
<dbReference type="Gene3D" id="1.50.10.10">
    <property type="match status" value="1"/>
</dbReference>
<protein>
    <recommendedName>
        <fullName evidence="8">Glycoside hydrolase</fullName>
    </recommendedName>
</protein>
<keyword evidence="3" id="KW-0326">Glycosidase</keyword>
<dbReference type="InterPro" id="IPR008928">
    <property type="entry name" value="6-hairpin_glycosidase_sf"/>
</dbReference>
<dbReference type="STRING" id="1193682.BJP25_11625"/>
<evidence type="ECO:0008006" key="8">
    <source>
        <dbReference type="Google" id="ProtNLM"/>
    </source>
</evidence>
<dbReference type="GO" id="GO:0005975">
    <property type="term" value="P:carbohydrate metabolic process"/>
    <property type="evidence" value="ECO:0007669"/>
    <property type="project" value="InterPro"/>
</dbReference>
<dbReference type="InterPro" id="IPR012341">
    <property type="entry name" value="6hp_glycosidase-like_sf"/>
</dbReference>
<dbReference type="OrthoDB" id="525039at2"/>
<evidence type="ECO:0000313" key="7">
    <source>
        <dbReference type="Proteomes" id="UP000186040"/>
    </source>
</evidence>
<dbReference type="EMBL" id="MKQR01000007">
    <property type="protein sequence ID" value="OLR94403.1"/>
    <property type="molecule type" value="Genomic_DNA"/>
</dbReference>
<evidence type="ECO:0000256" key="3">
    <source>
        <dbReference type="ARBA" id="ARBA00023295"/>
    </source>
</evidence>
<dbReference type="RefSeq" id="WP_075973785.1">
    <property type="nucleotide sequence ID" value="NZ_MKQR01000007.1"/>
</dbReference>
<dbReference type="PRINTS" id="PR00735">
    <property type="entry name" value="GLHYDRLASE8"/>
</dbReference>
<dbReference type="AlphaFoldDB" id="A0A1Q9LQX4"/>
<dbReference type="SUPFAM" id="SSF48208">
    <property type="entry name" value="Six-hairpin glycosidases"/>
    <property type="match status" value="1"/>
</dbReference>
<keyword evidence="7" id="KW-1185">Reference proteome</keyword>
<organism evidence="6 7">
    <name type="scientific">Actinokineospora bangkokensis</name>
    <dbReference type="NCBI Taxonomy" id="1193682"/>
    <lineage>
        <taxon>Bacteria</taxon>
        <taxon>Bacillati</taxon>
        <taxon>Actinomycetota</taxon>
        <taxon>Actinomycetes</taxon>
        <taxon>Pseudonocardiales</taxon>
        <taxon>Pseudonocardiaceae</taxon>
        <taxon>Actinokineospora</taxon>
    </lineage>
</organism>
<keyword evidence="2" id="KW-0378">Hydrolase</keyword>
<comment type="caution">
    <text evidence="6">The sequence shown here is derived from an EMBL/GenBank/DDBJ whole genome shotgun (WGS) entry which is preliminary data.</text>
</comment>
<sequence>MIPLRAAVAAVVLAAATACSAGGDPAQGTARAAAAAFLDRYADPDGRVVRRDQGGDTVSEGQAYAMLLAVAAGDADRFRSVWRWSAEHLRRPDGLLSWRWVDGRVSDPNSATDADLDAARALVVAGTRFADPALAADGRALATAVLDHATAEAGGSRFLVAGNWARAAPPTVNPSYLSPAATTTLARATGDPRWAQVAAAGRGQLDDLMAGGGLPPDWSTVDGSGRASPTALGTAEPQYGLDAARTAPRFAESCAQDDRAVAARAVPRGDPRGVHALDGTPRVDWQHPLGLVAAAAADPGRRAELLDRADALQAGTPTYYGAAWTALGRVLLTTDLLSACEDPA</sequence>
<comment type="similarity">
    <text evidence="1">Belongs to the glycosyl hydrolase 8 (cellulase D) family.</text>
</comment>
<reference evidence="6 7" key="1">
    <citation type="submission" date="2016-10" db="EMBL/GenBank/DDBJ databases">
        <title>The Draft Genome Sequence of Actinokineospora bangkokensis 44EHWT reveals the biosynthetic pathway of antifungal compounds Thailandins with unusual extender unit butylmalonyl-CoA.</title>
        <authorList>
            <person name="Greule A."/>
            <person name="Intra B."/>
            <person name="Flemming S."/>
            <person name="Rommel M.G."/>
            <person name="Panbangred W."/>
            <person name="Bechthold A."/>
        </authorList>
    </citation>
    <scope>NUCLEOTIDE SEQUENCE [LARGE SCALE GENOMIC DNA]</scope>
    <source>
        <strain evidence="6 7">44EHW</strain>
    </source>
</reference>
<dbReference type="Proteomes" id="UP000186040">
    <property type="component" value="Unassembled WGS sequence"/>
</dbReference>
<dbReference type="InterPro" id="IPR002037">
    <property type="entry name" value="Glyco_hydro_8"/>
</dbReference>
<keyword evidence="5" id="KW-0732">Signal</keyword>
<dbReference type="Pfam" id="PF01270">
    <property type="entry name" value="Glyco_hydro_8"/>
    <property type="match status" value="1"/>
</dbReference>
<name>A0A1Q9LQX4_9PSEU</name>
<evidence type="ECO:0000256" key="4">
    <source>
        <dbReference type="SAM" id="MobiDB-lite"/>
    </source>
</evidence>
<proteinExistence type="inferred from homology"/>
<evidence type="ECO:0000256" key="1">
    <source>
        <dbReference type="ARBA" id="ARBA00009209"/>
    </source>
</evidence>
<feature type="signal peptide" evidence="5">
    <location>
        <begin position="1"/>
        <end position="21"/>
    </location>
</feature>
<evidence type="ECO:0000313" key="6">
    <source>
        <dbReference type="EMBL" id="OLR94403.1"/>
    </source>
</evidence>